<evidence type="ECO:0000313" key="1">
    <source>
        <dbReference type="EMBL" id="PWJ78873.1"/>
    </source>
</evidence>
<organism evidence="1 2">
    <name type="scientific">Murimonas intestini</name>
    <dbReference type="NCBI Taxonomy" id="1337051"/>
    <lineage>
        <taxon>Bacteria</taxon>
        <taxon>Bacillati</taxon>
        <taxon>Bacillota</taxon>
        <taxon>Clostridia</taxon>
        <taxon>Lachnospirales</taxon>
        <taxon>Lachnospiraceae</taxon>
        <taxon>Murimonas</taxon>
    </lineage>
</organism>
<protein>
    <recommendedName>
        <fullName evidence="3">Lipoprotein</fullName>
    </recommendedName>
</protein>
<dbReference type="PROSITE" id="PS51257">
    <property type="entry name" value="PROKAR_LIPOPROTEIN"/>
    <property type="match status" value="1"/>
</dbReference>
<dbReference type="Proteomes" id="UP000245412">
    <property type="component" value="Unassembled WGS sequence"/>
</dbReference>
<proteinExistence type="predicted"/>
<name>A0AB73TA05_9FIRM</name>
<accession>A0AB73TA05</accession>
<dbReference type="EMBL" id="QGGY01000001">
    <property type="protein sequence ID" value="PWJ78873.1"/>
    <property type="molecule type" value="Genomic_DNA"/>
</dbReference>
<reference evidence="1 2" key="1">
    <citation type="submission" date="2018-05" db="EMBL/GenBank/DDBJ databases">
        <authorList>
            <person name="Goeker M."/>
            <person name="Huntemann M."/>
            <person name="Clum A."/>
            <person name="Pillay M."/>
            <person name="Palaniappan K."/>
            <person name="Varghese N."/>
            <person name="Mikhailova N."/>
            <person name="Stamatis D."/>
            <person name="Reddy T."/>
            <person name="Daum C."/>
            <person name="Shapiro N."/>
            <person name="Ivanova N."/>
            <person name="Kyrpides N."/>
            <person name="Woyke T."/>
        </authorList>
    </citation>
    <scope>NUCLEOTIDE SEQUENCE [LARGE SCALE GENOMIC DNA]</scope>
    <source>
        <strain evidence="1 2">DSM 26524</strain>
    </source>
</reference>
<evidence type="ECO:0000313" key="2">
    <source>
        <dbReference type="Proteomes" id="UP000245412"/>
    </source>
</evidence>
<keyword evidence="2" id="KW-1185">Reference proteome</keyword>
<gene>
    <name evidence="1" type="ORF">C7383_101243</name>
</gene>
<evidence type="ECO:0008006" key="3">
    <source>
        <dbReference type="Google" id="ProtNLM"/>
    </source>
</evidence>
<comment type="caution">
    <text evidence="1">The sequence shown here is derived from an EMBL/GenBank/DDBJ whole genome shotgun (WGS) entry which is preliminary data.</text>
</comment>
<sequence length="193" mass="22268">MKTKYHISIMIVLVVTLLALAVTGCSKNTTDENLDLLDLKTGSIYGYKGIEWKESKDEVEKSLKFSFEEDKIVNQSENVFFCYNSKPIKLFDIEGTQWFEFKNDELLLVGFDFRNSDKNGDLSNFFEKTLNELTKHYGDFQDDITKENEFGLMCGYKWLNENVDGGRDTLQLISFTKDKDVQIILTVGYIPSN</sequence>
<dbReference type="AlphaFoldDB" id="A0AB73TA05"/>
<dbReference type="RefSeq" id="WP_109624317.1">
    <property type="nucleotide sequence ID" value="NZ_JANKBI010000001.1"/>
</dbReference>